<feature type="region of interest" description="Disordered" evidence="1">
    <location>
        <begin position="570"/>
        <end position="691"/>
    </location>
</feature>
<reference evidence="2" key="1">
    <citation type="submission" date="2022-03" db="EMBL/GenBank/DDBJ databases">
        <authorList>
            <person name="Lindestad O."/>
        </authorList>
    </citation>
    <scope>NUCLEOTIDE SEQUENCE</scope>
</reference>
<feature type="compositionally biased region" description="Basic and acidic residues" evidence="1">
    <location>
        <begin position="636"/>
        <end position="650"/>
    </location>
</feature>
<feature type="compositionally biased region" description="Low complexity" evidence="1">
    <location>
        <begin position="42"/>
        <end position="58"/>
    </location>
</feature>
<evidence type="ECO:0000313" key="2">
    <source>
        <dbReference type="EMBL" id="CAH2246831.1"/>
    </source>
</evidence>
<feature type="region of interest" description="Disordered" evidence="1">
    <location>
        <begin position="476"/>
        <end position="553"/>
    </location>
</feature>
<feature type="compositionally biased region" description="Polar residues" evidence="1">
    <location>
        <begin position="481"/>
        <end position="490"/>
    </location>
</feature>
<dbReference type="Proteomes" id="UP000838756">
    <property type="component" value="Unassembled WGS sequence"/>
</dbReference>
<feature type="compositionally biased region" description="Basic and acidic residues" evidence="1">
    <location>
        <begin position="587"/>
        <end position="610"/>
    </location>
</feature>
<dbReference type="AlphaFoldDB" id="A0A8S4SBW8"/>
<feature type="compositionally biased region" description="Polar residues" evidence="1">
    <location>
        <begin position="542"/>
        <end position="553"/>
    </location>
</feature>
<keyword evidence="3" id="KW-1185">Reference proteome</keyword>
<dbReference type="EMBL" id="CAKXAJ010025943">
    <property type="protein sequence ID" value="CAH2246831.1"/>
    <property type="molecule type" value="Genomic_DNA"/>
</dbReference>
<name>A0A8S4SBW8_9NEOP</name>
<dbReference type="OrthoDB" id="6126662at2759"/>
<evidence type="ECO:0000313" key="3">
    <source>
        <dbReference type="Proteomes" id="UP000838756"/>
    </source>
</evidence>
<gene>
    <name evidence="2" type="primary">jg12404</name>
    <name evidence="2" type="ORF">PAEG_LOCUS21430</name>
</gene>
<sequence length="887" mass="96345">VPGIDLTPISRPAIEGTQTIDNPTTTNTTTTSTATNQITATTQENTTTPRTTANSSNPSLRTTSSFTTNLNITVSTPNLTTFTSTTANLTALTNATSNLTTFTNTTASLTGFTNTGTNLTGFTNSSTNLTGFTNSSTNLTGFTNSSTNLTGFTNSSTNLTGFASATNSVSLTPINTSSVTTFANANANLTTFTNATTTLTNDQSGEVDISNWEPYSLPSTSRDSEPKQSVAKICGQNICLDDSILKRNVTDSDEEFFAEIDRIHDSAENISEFEFKQRVVVSNGNECAESEQSTPHRTNITVIQVSNKGPPHTAIPVLGPETDVFDFEFKQKLTVSPEQNKNDFINIVNTENDNRYGTVFDKTTSESDYGHISLTTTVSLTGDVKVTDAKDGVYERLCMASTSNKTSSPLPLRNVKIMEKMRKSSLPNLDVESDYEYLFPNSSQNNRNLLNSSEVNSNLQNGRNLEEILPNGRNGRLILPSSRTNQSNSREIIPNGRNAQTNLPNNRELVPNGRNAQTNLPISREILPNGRNTHGNPANGRNDANATNSESRVNISNISAESIARTIRSNVERSHSQNAYDIAPRQRQSDVRRVPNNSPKREPKIEKSDPPPKPIWRRGLTELSLLSRLRGIGQSKRQESPTRQECDDRGVTSPVKVVHRSRPAGRVDGTRRRSNSLTNSQSPSVPPNPALQPLRARQAAALRAEQRRGACAATTVPVRDPPLLIDYERQVWVARWGMGGSRGGGRAGDRVSGLAGTQPCSATHARHLLKTAHTPIIDVLFHRVPLGKIYVINKIDQENLGIKLDNECTIVSVDGQSPAGKAGLPPAGKWAVTEVNNRPINLLKGGEDEMNRMAMHGSEVSILIQPAPLVKKIRAAIKGNKPLLAIR</sequence>
<organism evidence="2 3">
    <name type="scientific">Pararge aegeria aegeria</name>
    <dbReference type="NCBI Taxonomy" id="348720"/>
    <lineage>
        <taxon>Eukaryota</taxon>
        <taxon>Metazoa</taxon>
        <taxon>Ecdysozoa</taxon>
        <taxon>Arthropoda</taxon>
        <taxon>Hexapoda</taxon>
        <taxon>Insecta</taxon>
        <taxon>Pterygota</taxon>
        <taxon>Neoptera</taxon>
        <taxon>Endopterygota</taxon>
        <taxon>Lepidoptera</taxon>
        <taxon>Glossata</taxon>
        <taxon>Ditrysia</taxon>
        <taxon>Papilionoidea</taxon>
        <taxon>Nymphalidae</taxon>
        <taxon>Satyrinae</taxon>
        <taxon>Satyrini</taxon>
        <taxon>Parargina</taxon>
        <taxon>Pararge</taxon>
    </lineage>
</organism>
<evidence type="ECO:0000256" key="1">
    <source>
        <dbReference type="SAM" id="MobiDB-lite"/>
    </source>
</evidence>
<protein>
    <submittedName>
        <fullName evidence="2">Jg12404 protein</fullName>
    </submittedName>
</protein>
<proteinExistence type="predicted"/>
<accession>A0A8S4SBW8</accession>
<feature type="non-terminal residue" evidence="2">
    <location>
        <position position="1"/>
    </location>
</feature>
<feature type="region of interest" description="Disordered" evidence="1">
    <location>
        <begin position="42"/>
        <end position="64"/>
    </location>
</feature>
<comment type="caution">
    <text evidence="2">The sequence shown here is derived from an EMBL/GenBank/DDBJ whole genome shotgun (WGS) entry which is preliminary data.</text>
</comment>